<evidence type="ECO:0000256" key="4">
    <source>
        <dbReference type="ARBA" id="ARBA00022679"/>
    </source>
</evidence>
<keyword evidence="8" id="KW-0289">Folate biosynthesis</keyword>
<dbReference type="GO" id="GO:0016301">
    <property type="term" value="F:kinase activity"/>
    <property type="evidence" value="ECO:0007669"/>
    <property type="project" value="UniProtKB-KW"/>
</dbReference>
<dbReference type="PANTHER" id="PTHR43071">
    <property type="entry name" value="2-AMINO-4-HYDROXY-6-HYDROXYMETHYLDIHYDROPTERIDINE PYROPHOSPHOKINASE"/>
    <property type="match status" value="1"/>
</dbReference>
<dbReference type="SUPFAM" id="SSF55083">
    <property type="entry name" value="6-hydroxymethyl-7,8-dihydropterin pyrophosphokinase, HPPK"/>
    <property type="match status" value="1"/>
</dbReference>
<name>A0AAU8ELR6_9MICC</name>
<keyword evidence="6" id="KW-0418">Kinase</keyword>
<proteinExistence type="predicted"/>
<feature type="domain" description="7,8-dihydro-6-hydroxymethylpterin-pyrophosphokinase" evidence="9">
    <location>
        <begin position="110"/>
        <end position="121"/>
    </location>
</feature>
<keyword evidence="4 10" id="KW-0808">Transferase</keyword>
<dbReference type="EMBL" id="CP159279">
    <property type="protein sequence ID" value="XCH10360.1"/>
    <property type="molecule type" value="Genomic_DNA"/>
</dbReference>
<dbReference type="Gene3D" id="3.30.70.560">
    <property type="entry name" value="7,8-Dihydro-6-hydroxymethylpterin-pyrophosphokinase HPPK"/>
    <property type="match status" value="1"/>
</dbReference>
<dbReference type="PANTHER" id="PTHR43071:SF1">
    <property type="entry name" value="2-AMINO-4-HYDROXY-6-HYDROXYMETHYLDIHYDROPTERIDINE PYROPHOSPHOKINASE"/>
    <property type="match status" value="1"/>
</dbReference>
<sequence>MTPAPALHEKPVEQPAPARTAYTRAVLALGSNLGARNETLSEAVADLVDRPEVRLLAVSPIVQTKAVGGPAGQPDFLNMVISVETSLEPLELLRHCQSVENKHHRVREVRWGPRTLDVDVIVFGELESDDPVLTLPHPFAAVRAFVLFPWAQMDPSATLNGQPVGELAVRAADFPDLKPFDGFGDFDGVPDGGAVEQP</sequence>
<evidence type="ECO:0000313" key="10">
    <source>
        <dbReference type="EMBL" id="XCH10360.1"/>
    </source>
</evidence>
<keyword evidence="5" id="KW-0547">Nucleotide-binding</keyword>
<evidence type="ECO:0000256" key="7">
    <source>
        <dbReference type="ARBA" id="ARBA00022840"/>
    </source>
</evidence>
<evidence type="ECO:0000256" key="2">
    <source>
        <dbReference type="ARBA" id="ARBA00005051"/>
    </source>
</evidence>
<dbReference type="EC" id="2.7.6.3" evidence="3"/>
<reference evidence="10" key="1">
    <citation type="submission" date="2024-06" db="EMBL/GenBank/DDBJ databases">
        <title>Biodegradation of dimethachlon by Arthrobacter sp. K5: mechanistic insights and ecological implications.</title>
        <authorList>
            <person name="Hu S."/>
            <person name="Lu P."/>
        </authorList>
    </citation>
    <scope>NUCLEOTIDE SEQUENCE</scope>
    <source>
        <strain evidence="10">K5</strain>
    </source>
</reference>
<gene>
    <name evidence="10" type="primary">folK</name>
    <name evidence="10" type="ORF">ABRP34_16170</name>
</gene>
<comment type="catalytic activity">
    <reaction evidence="1">
        <text>6-hydroxymethyl-7,8-dihydropterin + ATP = (7,8-dihydropterin-6-yl)methyl diphosphate + AMP + H(+)</text>
        <dbReference type="Rhea" id="RHEA:11412"/>
        <dbReference type="ChEBI" id="CHEBI:15378"/>
        <dbReference type="ChEBI" id="CHEBI:30616"/>
        <dbReference type="ChEBI" id="CHEBI:44841"/>
        <dbReference type="ChEBI" id="CHEBI:72950"/>
        <dbReference type="ChEBI" id="CHEBI:456215"/>
        <dbReference type="EC" id="2.7.6.3"/>
    </reaction>
</comment>
<protein>
    <recommendedName>
        <fullName evidence="3">2-amino-4-hydroxy-6-hydroxymethyldihydropteridine diphosphokinase</fullName>
        <ecNumber evidence="3">2.7.6.3</ecNumber>
    </recommendedName>
</protein>
<dbReference type="GO" id="GO:0046656">
    <property type="term" value="P:folic acid biosynthetic process"/>
    <property type="evidence" value="ECO:0007669"/>
    <property type="project" value="UniProtKB-KW"/>
</dbReference>
<evidence type="ECO:0000259" key="9">
    <source>
        <dbReference type="PROSITE" id="PS00794"/>
    </source>
</evidence>
<dbReference type="GO" id="GO:0003848">
    <property type="term" value="F:2-amino-4-hydroxy-6-hydroxymethyldihydropteridine diphosphokinase activity"/>
    <property type="evidence" value="ECO:0007669"/>
    <property type="project" value="UniProtKB-EC"/>
</dbReference>
<evidence type="ECO:0000256" key="6">
    <source>
        <dbReference type="ARBA" id="ARBA00022777"/>
    </source>
</evidence>
<dbReference type="GO" id="GO:0005524">
    <property type="term" value="F:ATP binding"/>
    <property type="evidence" value="ECO:0007669"/>
    <property type="project" value="UniProtKB-KW"/>
</dbReference>
<evidence type="ECO:0000256" key="3">
    <source>
        <dbReference type="ARBA" id="ARBA00013253"/>
    </source>
</evidence>
<dbReference type="AlphaFoldDB" id="A0AAU8ELR6"/>
<accession>A0AAU8ELR6</accession>
<dbReference type="NCBIfam" id="TIGR01498">
    <property type="entry name" value="folK"/>
    <property type="match status" value="1"/>
</dbReference>
<evidence type="ECO:0000256" key="5">
    <source>
        <dbReference type="ARBA" id="ARBA00022741"/>
    </source>
</evidence>
<dbReference type="RefSeq" id="WP_353710982.1">
    <property type="nucleotide sequence ID" value="NZ_CP159279.1"/>
</dbReference>
<dbReference type="CDD" id="cd00483">
    <property type="entry name" value="HPPK"/>
    <property type="match status" value="1"/>
</dbReference>
<evidence type="ECO:0000256" key="1">
    <source>
        <dbReference type="ARBA" id="ARBA00000198"/>
    </source>
</evidence>
<dbReference type="InterPro" id="IPR035907">
    <property type="entry name" value="Hppk_sf"/>
</dbReference>
<evidence type="ECO:0000256" key="8">
    <source>
        <dbReference type="ARBA" id="ARBA00022909"/>
    </source>
</evidence>
<dbReference type="PROSITE" id="PS00794">
    <property type="entry name" value="HPPK"/>
    <property type="match status" value="1"/>
</dbReference>
<dbReference type="InterPro" id="IPR000550">
    <property type="entry name" value="Hppk"/>
</dbReference>
<organism evidence="10">
    <name type="scientific">Arthrobacter sp. K5</name>
    <dbReference type="NCBI Taxonomy" id="2839623"/>
    <lineage>
        <taxon>Bacteria</taxon>
        <taxon>Bacillati</taxon>
        <taxon>Actinomycetota</taxon>
        <taxon>Actinomycetes</taxon>
        <taxon>Micrococcales</taxon>
        <taxon>Micrococcaceae</taxon>
        <taxon>Arthrobacter</taxon>
    </lineage>
</organism>
<comment type="pathway">
    <text evidence="2">Cofactor biosynthesis; tetrahydrofolate biosynthesis; 2-amino-4-hydroxy-6-hydroxymethyl-7,8-dihydropteridine diphosphate from 7,8-dihydroneopterin triphosphate: step 4/4.</text>
</comment>
<dbReference type="Pfam" id="PF01288">
    <property type="entry name" value="HPPK"/>
    <property type="match status" value="1"/>
</dbReference>
<keyword evidence="7" id="KW-0067">ATP-binding</keyword>